<sequence>MNPSSTLPSAGHDSQLLVFPVAILEQKMVKRHNQVVAKVLVQWSSTTPEDATWEDAMIIRARSPHLRQYPLAPCPSLPPGLASLLLSQVLPSFILPSFLLLSGTRITFGRPIAARCIISRNRVRDKHNNLGLNLLSSCQNVLPMPIMDLAQVEISRVLLSGIKGG</sequence>
<proteinExistence type="predicted"/>
<comment type="caution">
    <text evidence="1">The sequence shown here is derived from an EMBL/GenBank/DDBJ whole genome shotgun (WGS) entry which is preliminary data.</text>
</comment>
<evidence type="ECO:0000313" key="1">
    <source>
        <dbReference type="EMBL" id="KAI9159666.1"/>
    </source>
</evidence>
<protein>
    <recommendedName>
        <fullName evidence="3">Chromo domain-containing protein</fullName>
    </recommendedName>
</protein>
<organism evidence="1 2">
    <name type="scientific">Acer negundo</name>
    <name type="common">Box elder</name>
    <dbReference type="NCBI Taxonomy" id="4023"/>
    <lineage>
        <taxon>Eukaryota</taxon>
        <taxon>Viridiplantae</taxon>
        <taxon>Streptophyta</taxon>
        <taxon>Embryophyta</taxon>
        <taxon>Tracheophyta</taxon>
        <taxon>Spermatophyta</taxon>
        <taxon>Magnoliopsida</taxon>
        <taxon>eudicotyledons</taxon>
        <taxon>Gunneridae</taxon>
        <taxon>Pentapetalae</taxon>
        <taxon>rosids</taxon>
        <taxon>malvids</taxon>
        <taxon>Sapindales</taxon>
        <taxon>Sapindaceae</taxon>
        <taxon>Hippocastanoideae</taxon>
        <taxon>Acereae</taxon>
        <taxon>Acer</taxon>
    </lineage>
</organism>
<accession>A0AAD5IC85</accession>
<name>A0AAD5IC85_ACENE</name>
<evidence type="ECO:0000313" key="2">
    <source>
        <dbReference type="Proteomes" id="UP001064489"/>
    </source>
</evidence>
<reference evidence="1" key="2">
    <citation type="submission" date="2023-02" db="EMBL/GenBank/DDBJ databases">
        <authorList>
            <person name="Swenson N.G."/>
            <person name="Wegrzyn J.L."/>
            <person name="Mcevoy S.L."/>
        </authorList>
    </citation>
    <scope>NUCLEOTIDE SEQUENCE</scope>
    <source>
        <strain evidence="1">91603</strain>
        <tissue evidence="1">Leaf</tissue>
    </source>
</reference>
<reference evidence="1" key="1">
    <citation type="journal article" date="2022" name="Plant J.">
        <title>Strategies of tolerance reflected in two North American maple genomes.</title>
        <authorList>
            <person name="McEvoy S.L."/>
            <person name="Sezen U.U."/>
            <person name="Trouern-Trend A."/>
            <person name="McMahon S.M."/>
            <person name="Schaberg P.G."/>
            <person name="Yang J."/>
            <person name="Wegrzyn J.L."/>
            <person name="Swenson N.G."/>
        </authorList>
    </citation>
    <scope>NUCLEOTIDE SEQUENCE</scope>
    <source>
        <strain evidence="1">91603</strain>
    </source>
</reference>
<keyword evidence="2" id="KW-1185">Reference proteome</keyword>
<gene>
    <name evidence="1" type="ORF">LWI28_000778</name>
</gene>
<dbReference type="EMBL" id="JAJSOW010000106">
    <property type="protein sequence ID" value="KAI9159666.1"/>
    <property type="molecule type" value="Genomic_DNA"/>
</dbReference>
<dbReference type="Proteomes" id="UP001064489">
    <property type="component" value="Chromosome 2"/>
</dbReference>
<evidence type="ECO:0008006" key="3">
    <source>
        <dbReference type="Google" id="ProtNLM"/>
    </source>
</evidence>
<dbReference type="AlphaFoldDB" id="A0AAD5IC85"/>